<dbReference type="Proteomes" id="UP000595472">
    <property type="component" value="Segment"/>
</dbReference>
<keyword evidence="1" id="KW-0175">Coiled coil</keyword>
<dbReference type="KEGG" id="vg:77924006"/>
<gene>
    <name evidence="2" type="primary">78</name>
    <name evidence="2" type="ORF">SEA_WOLLYPOG_78</name>
</gene>
<name>A0A7T3N1G1_9CAUD</name>
<organism evidence="2 3">
    <name type="scientific">Arthrobacter phage Wollypog</name>
    <dbReference type="NCBI Taxonomy" id="2790985"/>
    <lineage>
        <taxon>Viruses</taxon>
        <taxon>Duplodnaviria</taxon>
        <taxon>Heunggongvirae</taxon>
        <taxon>Uroviricota</taxon>
        <taxon>Caudoviricetes</taxon>
        <taxon>Wollypogvirus</taxon>
        <taxon>Wollypogvirus wollypog</taxon>
    </lineage>
</organism>
<protein>
    <submittedName>
        <fullName evidence="2">Uncharacterized protein</fullName>
    </submittedName>
</protein>
<evidence type="ECO:0000313" key="3">
    <source>
        <dbReference type="Proteomes" id="UP000595472"/>
    </source>
</evidence>
<feature type="coiled-coil region" evidence="1">
    <location>
        <begin position="60"/>
        <end position="94"/>
    </location>
</feature>
<dbReference type="GeneID" id="77924006"/>
<dbReference type="EMBL" id="MW055913">
    <property type="protein sequence ID" value="QPX62627.1"/>
    <property type="molecule type" value="Genomic_DNA"/>
</dbReference>
<evidence type="ECO:0000313" key="2">
    <source>
        <dbReference type="EMBL" id="QPX62627.1"/>
    </source>
</evidence>
<proteinExistence type="predicted"/>
<reference evidence="2 3" key="1">
    <citation type="submission" date="2020-10" db="EMBL/GenBank/DDBJ databases">
        <authorList>
            <person name="Abad L.A."/>
            <person name="Alter J."/>
            <person name="Becerra C.Y."/>
            <person name="Boehle J."/>
            <person name="Bustos B."/>
            <person name="Connatser B.I."/>
            <person name="Cutright B."/>
            <person name="Gavin J."/>
            <person name="Gomez A.P."/>
            <person name="Grabar K."/>
            <person name="Hur E.Y."/>
            <person name="Ioh M.T."/>
            <person name="Joya-Campos L."/>
            <person name="Lauhon H.N."/>
            <person name="Lee S."/>
            <person name="Maranan R.T."/>
            <person name="Park Y.G."/>
            <person name="Priest M."/>
            <person name="Samuels S.O."/>
            <person name="Sarameh Y.J."/>
            <person name="Schreiber J.M."/>
            <person name="Shepard L."/>
            <person name="Sheth K.J."/>
            <person name="Silva C.A."/>
            <person name="Smyers G.M."/>
            <person name="Tam S."/>
            <person name="Tamura C.M."/>
            <person name="Wucher D.E."/>
            <person name="Donachie S.P."/>
            <person name="Reed F.A."/>
            <person name="Palecanda S."/>
            <person name="Chong R.A."/>
            <person name="Porter M.L."/>
            <person name="Garlena R.A."/>
            <person name="Russell D.A."/>
            <person name="Jacobs-Sera D."/>
            <person name="Hatfull G.F."/>
        </authorList>
    </citation>
    <scope>NUCLEOTIDE SEQUENCE [LARGE SCALE GENOMIC DNA]</scope>
</reference>
<keyword evidence="3" id="KW-1185">Reference proteome</keyword>
<accession>A0A7T3N1G1</accession>
<sequence length="170" mass="18779">MAMKTCDGQIMDWWSEKCTTETCGHLLAAHKDVSVGTEADPGLVLMNGECTFCVMEKQNAENLSLAKQELQQFASNLMEEAKAFANDLQAAAKEYIDSENQKFAKVAKDYVDGQVVNTIKPYVDGEVGKVRTDSKSYIDSEVGKVPTWTNNRLVQVVKPEALKVDPRTAP</sequence>
<dbReference type="RefSeq" id="YP_010648569.1">
    <property type="nucleotide sequence ID" value="NC_070760.1"/>
</dbReference>
<evidence type="ECO:0000256" key="1">
    <source>
        <dbReference type="SAM" id="Coils"/>
    </source>
</evidence>